<dbReference type="Proteomes" id="UP001327560">
    <property type="component" value="Chromosome 5"/>
</dbReference>
<feature type="domain" description="BHLH" evidence="5">
    <location>
        <begin position="521"/>
        <end position="570"/>
    </location>
</feature>
<reference evidence="6 7" key="1">
    <citation type="submission" date="2023-10" db="EMBL/GenBank/DDBJ databases">
        <title>Chromosome-scale genome assembly provides insights into flower coloration mechanisms of Canna indica.</title>
        <authorList>
            <person name="Li C."/>
        </authorList>
    </citation>
    <scope>NUCLEOTIDE SEQUENCE [LARGE SCALE GENOMIC DNA]</scope>
    <source>
        <tissue evidence="6">Flower</tissue>
    </source>
</reference>
<dbReference type="GO" id="GO:0046983">
    <property type="term" value="F:protein dimerization activity"/>
    <property type="evidence" value="ECO:0007669"/>
    <property type="project" value="InterPro"/>
</dbReference>
<dbReference type="SUPFAM" id="SSF47459">
    <property type="entry name" value="HLH, helix-loop-helix DNA-binding domain"/>
    <property type="match status" value="1"/>
</dbReference>
<evidence type="ECO:0000259" key="5">
    <source>
        <dbReference type="PROSITE" id="PS50888"/>
    </source>
</evidence>
<feature type="compositionally biased region" description="Basic and acidic residues" evidence="4">
    <location>
        <begin position="510"/>
        <end position="536"/>
    </location>
</feature>
<dbReference type="InterPro" id="IPR036638">
    <property type="entry name" value="HLH_DNA-bd_sf"/>
</dbReference>
<accession>A0AAQ3KKR9</accession>
<evidence type="ECO:0000256" key="2">
    <source>
        <dbReference type="ARBA" id="ARBA00023015"/>
    </source>
</evidence>
<evidence type="ECO:0000256" key="4">
    <source>
        <dbReference type="SAM" id="MobiDB-lite"/>
    </source>
</evidence>
<proteinExistence type="inferred from homology"/>
<dbReference type="PANTHER" id="PTHR46196:SF2">
    <property type="entry name" value="TRANSCRIPTION FACTOR BHLH157"/>
    <property type="match status" value="1"/>
</dbReference>
<evidence type="ECO:0000313" key="7">
    <source>
        <dbReference type="Proteomes" id="UP001327560"/>
    </source>
</evidence>
<protein>
    <recommendedName>
        <fullName evidence="5">BHLH domain-containing protein</fullName>
    </recommendedName>
</protein>
<feature type="region of interest" description="Disordered" evidence="4">
    <location>
        <begin position="502"/>
        <end position="536"/>
    </location>
</feature>
<dbReference type="EMBL" id="CP136894">
    <property type="protein sequence ID" value="WOL07526.1"/>
    <property type="molecule type" value="Genomic_DNA"/>
</dbReference>
<dbReference type="Pfam" id="PF23176">
    <property type="entry name" value="bHLH_LHW"/>
    <property type="match status" value="1"/>
</dbReference>
<dbReference type="AlphaFoldDB" id="A0AAQ3KKR9"/>
<gene>
    <name evidence="6" type="ORF">Cni_G16270</name>
</gene>
<keyword evidence="7" id="KW-1185">Reference proteome</keyword>
<dbReference type="InterPro" id="IPR011598">
    <property type="entry name" value="bHLH_dom"/>
</dbReference>
<evidence type="ECO:0000313" key="6">
    <source>
        <dbReference type="EMBL" id="WOL07526.1"/>
    </source>
</evidence>
<comment type="similarity">
    <text evidence="1">Belongs to the bHLH protein family.</text>
</comment>
<evidence type="ECO:0000256" key="3">
    <source>
        <dbReference type="ARBA" id="ARBA00023163"/>
    </source>
</evidence>
<dbReference type="PANTHER" id="PTHR46196">
    <property type="entry name" value="TRANSCRIPTION FACTOR BHLH155-LIKE ISOFORM X1-RELATED"/>
    <property type="match status" value="1"/>
</dbReference>
<keyword evidence="3" id="KW-0804">Transcription</keyword>
<keyword evidence="2" id="KW-0805">Transcription regulation</keyword>
<organism evidence="6 7">
    <name type="scientific">Canna indica</name>
    <name type="common">Indian-shot</name>
    <dbReference type="NCBI Taxonomy" id="4628"/>
    <lineage>
        <taxon>Eukaryota</taxon>
        <taxon>Viridiplantae</taxon>
        <taxon>Streptophyta</taxon>
        <taxon>Embryophyta</taxon>
        <taxon>Tracheophyta</taxon>
        <taxon>Spermatophyta</taxon>
        <taxon>Magnoliopsida</taxon>
        <taxon>Liliopsida</taxon>
        <taxon>Zingiberales</taxon>
        <taxon>Cannaceae</taxon>
        <taxon>Canna</taxon>
    </lineage>
</organism>
<dbReference type="InterPro" id="IPR043561">
    <property type="entry name" value="LHW-like"/>
</dbReference>
<dbReference type="PROSITE" id="PS50888">
    <property type="entry name" value="BHLH"/>
    <property type="match status" value="1"/>
</dbReference>
<sequence length="740" mass="80596">MDSVTKPFQYLDAHEEMGSHYHSGSFDLMNFSGDAQSCYQNSDIFHQAYGEQLTNMNSFGGPAPASGSKVSLESYHDSESNKWSMSPYIVETPLTSCSTGGSGDFCNSFEKTHFMNRSSSFFIAEQYNTTSAQAPVQVSPYAKLLSTSQCSENLGTTYSKASNSLKSCVNLPIMHHGLSPDSPSSRKLHDSMLEPRSSTIAKTCISDAEKIGLPLAGLSYGESSSLLCSFAPELFSDVVNNPLDLTPEIFLSMHPKNVQVQLKHVADDAAIQINESMASVRSASSRFNESDNIACSMNSRSSAKQVEHSISAAVNSLALESERNDNSSLSSTRPLSDNDLFEGVGLDMRPSSFLHELWDDVSMPIGDISCSNMGADISDCISAMETGSIHGASKGLFSDSGLQQLLDAVVVNSVNKTSVNRSGAKYVHSVSGLNLEHQFSPIMDGPREFRKQPPSVGLPSLSGTSKLLLSNPDIVHGSSKQTLPNSNICSWIDDSCSINTEGSAMNQSIKPEESAKVKKRARPGESTRPRPKDRQQIQDRLKELREIVPNGAKCSIDALLDKTIKHMLFLQSVTKYADKLKQADEPKIIREESGVVMKDNPGGVTGGGATWAYEVAGQTMVCPIIVEDLTPPGQMLVEMLCEERGLFLEIADIIRGFGLIILKGVMEIRECKIWARFLVEANREVTRMDIFLSLIQLLQQNSCLRSGDLITKVVDKEAPQFPSCHQSPISIPAGIPNRLQ</sequence>
<dbReference type="GO" id="GO:0003700">
    <property type="term" value="F:DNA-binding transcription factor activity"/>
    <property type="evidence" value="ECO:0007669"/>
    <property type="project" value="InterPro"/>
</dbReference>
<evidence type="ECO:0000256" key="1">
    <source>
        <dbReference type="ARBA" id="ARBA00005510"/>
    </source>
</evidence>
<name>A0AAQ3KKR9_9LILI</name>